<dbReference type="InterPro" id="IPR028978">
    <property type="entry name" value="Chorismate_lyase_/UTRA_dom_sf"/>
</dbReference>
<dbReference type="Pfam" id="PF07702">
    <property type="entry name" value="UTRA"/>
    <property type="match status" value="1"/>
</dbReference>
<dbReference type="Proteomes" id="UP000471293">
    <property type="component" value="Unassembled WGS sequence"/>
</dbReference>
<dbReference type="PROSITE" id="PS50949">
    <property type="entry name" value="HTH_GNTR"/>
    <property type="match status" value="1"/>
</dbReference>
<accession>A0A6N9TVH3</accession>
<reference evidence="5 6" key="1">
    <citation type="submission" date="2020-01" db="EMBL/GenBank/DDBJ databases">
        <title>Insect and environment-associated Actinomycetes.</title>
        <authorList>
            <person name="Currrie C."/>
            <person name="Chevrette M."/>
            <person name="Carlson C."/>
            <person name="Stubbendieck R."/>
            <person name="Wendt-Pienkowski E."/>
        </authorList>
    </citation>
    <scope>NUCLEOTIDE SEQUENCE [LARGE SCALE GENOMIC DNA]</scope>
    <source>
        <strain evidence="5 6">SID11342</strain>
    </source>
</reference>
<dbReference type="Gene3D" id="3.40.1410.10">
    <property type="entry name" value="Chorismate lyase-like"/>
    <property type="match status" value="1"/>
</dbReference>
<sequence length="263" mass="29473">MARYEEVANDLREQIKAGQYEVGGTLPRYEDLTARYGVGRGVVASAIAVLEREGLVRPVKRTGLVVLDWRRERRRIARGQLVTRDPARGYIFPAASRPDEPWEVHGRPFRAYVAAPSRVAELLAVEEGMPTLRRRRVTSPAGETPFQLVDTWIHPDAVRDAPQVAEPATGPGGYIDRIEESGHGPFSWNEYTRVRMPDREESQLLEISQELPVLEIALIGVSSKTQRAVEVTIRVVPSDRVELVSELRRAKSAAWPTNPVRPA</sequence>
<gene>
    <name evidence="5" type="ORF">G3I29_01630</name>
</gene>
<dbReference type="PANTHER" id="PTHR44846:SF17">
    <property type="entry name" value="GNTR-FAMILY TRANSCRIPTIONAL REGULATOR"/>
    <property type="match status" value="1"/>
</dbReference>
<dbReference type="InterPro" id="IPR036388">
    <property type="entry name" value="WH-like_DNA-bd_sf"/>
</dbReference>
<keyword evidence="3" id="KW-0804">Transcription</keyword>
<dbReference type="AlphaFoldDB" id="A0A6N9TVH3"/>
<dbReference type="SMART" id="SM00345">
    <property type="entry name" value="HTH_GNTR"/>
    <property type="match status" value="1"/>
</dbReference>
<dbReference type="GO" id="GO:0003677">
    <property type="term" value="F:DNA binding"/>
    <property type="evidence" value="ECO:0007669"/>
    <property type="project" value="UniProtKB-KW"/>
</dbReference>
<dbReference type="Gene3D" id="1.10.10.10">
    <property type="entry name" value="Winged helix-like DNA-binding domain superfamily/Winged helix DNA-binding domain"/>
    <property type="match status" value="1"/>
</dbReference>
<evidence type="ECO:0000256" key="2">
    <source>
        <dbReference type="ARBA" id="ARBA00023125"/>
    </source>
</evidence>
<evidence type="ECO:0000313" key="6">
    <source>
        <dbReference type="Proteomes" id="UP000471293"/>
    </source>
</evidence>
<evidence type="ECO:0000259" key="4">
    <source>
        <dbReference type="PROSITE" id="PS50949"/>
    </source>
</evidence>
<dbReference type="SUPFAM" id="SSF64288">
    <property type="entry name" value="Chorismate lyase-like"/>
    <property type="match status" value="1"/>
</dbReference>
<dbReference type="Pfam" id="PF00392">
    <property type="entry name" value="GntR"/>
    <property type="match status" value="1"/>
</dbReference>
<comment type="caution">
    <text evidence="5">The sequence shown here is derived from an EMBL/GenBank/DDBJ whole genome shotgun (WGS) entry which is preliminary data.</text>
</comment>
<evidence type="ECO:0000313" key="5">
    <source>
        <dbReference type="EMBL" id="NEA14262.1"/>
    </source>
</evidence>
<dbReference type="SUPFAM" id="SSF46785">
    <property type="entry name" value="Winged helix' DNA-binding domain"/>
    <property type="match status" value="1"/>
</dbReference>
<dbReference type="InterPro" id="IPR011663">
    <property type="entry name" value="UTRA"/>
</dbReference>
<organism evidence="5 6">
    <name type="scientific">Streptomyces halstedii</name>
    <dbReference type="NCBI Taxonomy" id="1944"/>
    <lineage>
        <taxon>Bacteria</taxon>
        <taxon>Bacillati</taxon>
        <taxon>Actinomycetota</taxon>
        <taxon>Actinomycetes</taxon>
        <taxon>Kitasatosporales</taxon>
        <taxon>Streptomycetaceae</taxon>
        <taxon>Streptomyces</taxon>
    </lineage>
</organism>
<dbReference type="GO" id="GO:0003700">
    <property type="term" value="F:DNA-binding transcription factor activity"/>
    <property type="evidence" value="ECO:0007669"/>
    <property type="project" value="InterPro"/>
</dbReference>
<dbReference type="EMBL" id="JAAGLQ010000028">
    <property type="protein sequence ID" value="NEA14262.1"/>
    <property type="molecule type" value="Genomic_DNA"/>
</dbReference>
<dbReference type="CDD" id="cd07377">
    <property type="entry name" value="WHTH_GntR"/>
    <property type="match status" value="1"/>
</dbReference>
<evidence type="ECO:0000256" key="3">
    <source>
        <dbReference type="ARBA" id="ARBA00023163"/>
    </source>
</evidence>
<keyword evidence="1" id="KW-0805">Transcription regulation</keyword>
<feature type="domain" description="HTH gntR-type" evidence="4">
    <location>
        <begin position="1"/>
        <end position="69"/>
    </location>
</feature>
<proteinExistence type="predicted"/>
<dbReference type="PANTHER" id="PTHR44846">
    <property type="entry name" value="MANNOSYL-D-GLYCERATE TRANSPORT/METABOLISM SYSTEM REPRESSOR MNGR-RELATED"/>
    <property type="match status" value="1"/>
</dbReference>
<protein>
    <submittedName>
        <fullName evidence="5">GntR family transcriptional regulator</fullName>
    </submittedName>
</protein>
<dbReference type="InterPro" id="IPR000524">
    <property type="entry name" value="Tscrpt_reg_HTH_GntR"/>
</dbReference>
<keyword evidence="2" id="KW-0238">DNA-binding</keyword>
<dbReference type="InterPro" id="IPR036390">
    <property type="entry name" value="WH_DNA-bd_sf"/>
</dbReference>
<evidence type="ECO:0000256" key="1">
    <source>
        <dbReference type="ARBA" id="ARBA00023015"/>
    </source>
</evidence>
<dbReference type="GO" id="GO:0045892">
    <property type="term" value="P:negative regulation of DNA-templated transcription"/>
    <property type="evidence" value="ECO:0007669"/>
    <property type="project" value="TreeGrafter"/>
</dbReference>
<dbReference type="RefSeq" id="WP_164342166.1">
    <property type="nucleotide sequence ID" value="NZ_JAAGLQ010000028.1"/>
</dbReference>
<name>A0A6N9TVH3_STRHA</name>
<dbReference type="SMART" id="SM00866">
    <property type="entry name" value="UTRA"/>
    <property type="match status" value="1"/>
</dbReference>
<dbReference type="InterPro" id="IPR050679">
    <property type="entry name" value="Bact_HTH_transcr_reg"/>
</dbReference>